<dbReference type="InterPro" id="IPR050248">
    <property type="entry name" value="Polysacc_deacetylase_ArnD"/>
</dbReference>
<proteinExistence type="predicted"/>
<reference evidence="3" key="1">
    <citation type="submission" date="2021-12" db="EMBL/GenBank/DDBJ databases">
        <authorList>
            <person name="Ulrich A."/>
        </authorList>
    </citation>
    <scope>NUCLEOTIDE SEQUENCE</scope>
    <source>
        <strain evidence="3">A1P009</strain>
    </source>
</reference>
<organism evidence="3 4">
    <name type="scientific">Luteimonas fraxinea</name>
    <dbReference type="NCBI Taxonomy" id="2901869"/>
    <lineage>
        <taxon>Bacteria</taxon>
        <taxon>Pseudomonadati</taxon>
        <taxon>Pseudomonadota</taxon>
        <taxon>Gammaproteobacteria</taxon>
        <taxon>Lysobacterales</taxon>
        <taxon>Lysobacteraceae</taxon>
        <taxon>Luteimonas</taxon>
    </lineage>
</organism>
<dbReference type="EMBL" id="JAJQKU010000001">
    <property type="protein sequence ID" value="MCD9095328.1"/>
    <property type="molecule type" value="Genomic_DNA"/>
</dbReference>
<sequence length="258" mass="28102">MRAMSVHRPPRRPQLWLPLLIASQLLIALVWWQLGWTIGLPLLLASHALCLWGVLAPASRLYGPVLTRLPGEGVWLTIDDGPSDDTRALLDLLDAHDAKATFFLVGARAAARPDLVREIAARGHGIGNHSQTHPQAMFWALGPARMRREILDCQRTLVEILGHAPVWFRSVVGHTNPFVHAPLRDAGLARVGWNARGFDAVKADVDDVVARIDADLAPGAIVLLHEGAKHGGNVAMVEGVLMRMRAKGLRAVLPDQAV</sequence>
<dbReference type="InterPro" id="IPR011330">
    <property type="entry name" value="Glyco_hydro/deAcase_b/a-brl"/>
</dbReference>
<name>A0ABS8U9L6_9GAMM</name>
<dbReference type="RefSeq" id="WP_232133883.1">
    <property type="nucleotide sequence ID" value="NZ_CP089507.1"/>
</dbReference>
<dbReference type="Pfam" id="PF01522">
    <property type="entry name" value="Polysacc_deac_1"/>
    <property type="match status" value="1"/>
</dbReference>
<keyword evidence="4" id="KW-1185">Reference proteome</keyword>
<dbReference type="PANTHER" id="PTHR10587">
    <property type="entry name" value="GLYCOSYL TRANSFERASE-RELATED"/>
    <property type="match status" value="1"/>
</dbReference>
<dbReference type="Gene3D" id="3.20.20.370">
    <property type="entry name" value="Glycoside hydrolase/deacetylase"/>
    <property type="match status" value="1"/>
</dbReference>
<feature type="transmembrane region" description="Helical" evidence="1">
    <location>
        <begin position="15"/>
        <end position="32"/>
    </location>
</feature>
<evidence type="ECO:0000259" key="2">
    <source>
        <dbReference type="PROSITE" id="PS51677"/>
    </source>
</evidence>
<comment type="caution">
    <text evidence="3">The sequence shown here is derived from an EMBL/GenBank/DDBJ whole genome shotgun (WGS) entry which is preliminary data.</text>
</comment>
<protein>
    <submittedName>
        <fullName evidence="3">Polysaccharide deacetylase family protein</fullName>
    </submittedName>
</protein>
<evidence type="ECO:0000256" key="1">
    <source>
        <dbReference type="SAM" id="Phobius"/>
    </source>
</evidence>
<gene>
    <name evidence="3" type="ORF">LTT95_00015</name>
</gene>
<dbReference type="InterPro" id="IPR002509">
    <property type="entry name" value="NODB_dom"/>
</dbReference>
<keyword evidence="1" id="KW-0812">Transmembrane</keyword>
<evidence type="ECO:0000313" key="4">
    <source>
        <dbReference type="Proteomes" id="UP001430360"/>
    </source>
</evidence>
<dbReference type="Proteomes" id="UP001430360">
    <property type="component" value="Unassembled WGS sequence"/>
</dbReference>
<reference evidence="3" key="2">
    <citation type="journal article" date="2022" name="Syst. Appl. Microbiol.">
        <title>Physiological and genomic characterisation of Luteimonas fraxinea sp. nov., a bacterial species associated with trees tolerant to ash dieback.</title>
        <authorList>
            <person name="Ulrich K."/>
            <person name="Becker R."/>
            <person name="Behrendt U."/>
            <person name="Kube M."/>
            <person name="Schneck V."/>
            <person name="Ulrich A."/>
        </authorList>
    </citation>
    <scope>NUCLEOTIDE SEQUENCE</scope>
    <source>
        <strain evidence="3">A1P009</strain>
    </source>
</reference>
<dbReference type="PROSITE" id="PS51677">
    <property type="entry name" value="NODB"/>
    <property type="match status" value="1"/>
</dbReference>
<dbReference type="PANTHER" id="PTHR10587:SF137">
    <property type="entry name" value="4-DEOXY-4-FORMAMIDO-L-ARABINOSE-PHOSPHOUNDECAPRENOL DEFORMYLASE ARND-RELATED"/>
    <property type="match status" value="1"/>
</dbReference>
<accession>A0ABS8U9L6</accession>
<keyword evidence="1" id="KW-0472">Membrane</keyword>
<evidence type="ECO:0000313" key="3">
    <source>
        <dbReference type="EMBL" id="MCD9095328.1"/>
    </source>
</evidence>
<feature type="domain" description="NodB homology" evidence="2">
    <location>
        <begin position="72"/>
        <end position="258"/>
    </location>
</feature>
<dbReference type="CDD" id="cd10917">
    <property type="entry name" value="CE4_NodB_like_6s_7s"/>
    <property type="match status" value="1"/>
</dbReference>
<keyword evidence="1" id="KW-1133">Transmembrane helix</keyword>
<dbReference type="SUPFAM" id="SSF88713">
    <property type="entry name" value="Glycoside hydrolase/deacetylase"/>
    <property type="match status" value="1"/>
</dbReference>